<feature type="compositionally biased region" description="Pro residues" evidence="1">
    <location>
        <begin position="124"/>
        <end position="140"/>
    </location>
</feature>
<organism evidence="3 4">
    <name type="scientific">Laccaria amethystina LaAM-08-1</name>
    <dbReference type="NCBI Taxonomy" id="1095629"/>
    <lineage>
        <taxon>Eukaryota</taxon>
        <taxon>Fungi</taxon>
        <taxon>Dikarya</taxon>
        <taxon>Basidiomycota</taxon>
        <taxon>Agaricomycotina</taxon>
        <taxon>Agaricomycetes</taxon>
        <taxon>Agaricomycetidae</taxon>
        <taxon>Agaricales</taxon>
        <taxon>Agaricineae</taxon>
        <taxon>Hydnangiaceae</taxon>
        <taxon>Laccaria</taxon>
    </lineage>
</organism>
<evidence type="ECO:0000313" key="3">
    <source>
        <dbReference type="EMBL" id="KIK02077.1"/>
    </source>
</evidence>
<reference evidence="4" key="2">
    <citation type="submission" date="2015-01" db="EMBL/GenBank/DDBJ databases">
        <title>Evolutionary Origins and Diversification of the Mycorrhizal Mutualists.</title>
        <authorList>
            <consortium name="DOE Joint Genome Institute"/>
            <consortium name="Mycorrhizal Genomics Consortium"/>
            <person name="Kohler A."/>
            <person name="Kuo A."/>
            <person name="Nagy L.G."/>
            <person name="Floudas D."/>
            <person name="Copeland A."/>
            <person name="Barry K.W."/>
            <person name="Cichocki N."/>
            <person name="Veneault-Fourrey C."/>
            <person name="LaButti K."/>
            <person name="Lindquist E.A."/>
            <person name="Lipzen A."/>
            <person name="Lundell T."/>
            <person name="Morin E."/>
            <person name="Murat C."/>
            <person name="Riley R."/>
            <person name="Ohm R."/>
            <person name="Sun H."/>
            <person name="Tunlid A."/>
            <person name="Henrissat B."/>
            <person name="Grigoriev I.V."/>
            <person name="Hibbett D.S."/>
            <person name="Martin F."/>
        </authorList>
    </citation>
    <scope>NUCLEOTIDE SEQUENCE [LARGE SCALE GENOMIC DNA]</scope>
    <source>
        <strain evidence="2 4">LaAM-08-1</strain>
    </source>
</reference>
<protein>
    <submittedName>
        <fullName evidence="2">Unplaced genomic scaffold K443scaffold_227, whole genome shotgun sequence</fullName>
    </submittedName>
</protein>
<evidence type="ECO:0000313" key="4">
    <source>
        <dbReference type="Proteomes" id="UP000054477"/>
    </source>
</evidence>
<evidence type="ECO:0000256" key="1">
    <source>
        <dbReference type="SAM" id="MobiDB-lite"/>
    </source>
</evidence>
<accession>A0A0C9XWS4</accession>
<reference evidence="3" key="3">
    <citation type="submission" date="2015-02" db="EMBL/GenBank/DDBJ databases">
        <title>Evolutionary Origins and Diversification of the Mycorrhizal Mutualists.</title>
        <authorList>
            <consortium name="DOE Joint Genome Institute"/>
            <consortium name="Mycorrhizal Genomics Consortium"/>
            <person name="Kohler A."/>
            <person name="Kuo A."/>
            <person name="Nagy L.G."/>
            <person name="Floudas D."/>
            <person name="Copeland A."/>
            <person name="Barry K.W."/>
            <person name="Cichocki N."/>
            <person name="Veneault-Fourrey C."/>
            <person name="LaButti K."/>
            <person name="Lindquist E.A."/>
            <person name="Lipzen A."/>
            <person name="Lundell T."/>
            <person name="Morin E."/>
            <person name="Murat C."/>
            <person name="Riley R."/>
            <person name="Ohm R."/>
            <person name="Sun H."/>
            <person name="Tunlid A."/>
            <person name="Henrissat B."/>
            <person name="Grigoriev I.V."/>
            <person name="Hibbett D.S."/>
            <person name="Martin F."/>
        </authorList>
    </citation>
    <scope>NUCLEOTIDE SEQUENCE</scope>
    <source>
        <strain evidence="3 4">LaAM-08-1</strain>
    </source>
</reference>
<sequence length="262" mass="27701">MASEGATVRPTAKQSNAVRSPNATPPSIAAKRIASSRTDLPSIQPSKSTSANNATLATPSPPIRSPTKLKTLSVTGSVRTARLTSPPTQPLMKAIQLEDSASPACSPHTHITSITAAPSQNPHRPLPFYPRPQLPHPSPSPKANGKPLLSITPQSIPPKASKSIHVTPSKPKGVTARSTHGRKPCFAGSRGKVLSGGTIGSGTAVATDDKHPFWDGDDMTMEMVTDLDDWNVDEMETALSSIMAVHIHKILPYKCLLERAQA</sequence>
<name>A0A0C9XWS4_9AGAR</name>
<dbReference type="Proteomes" id="UP000054477">
    <property type="component" value="Unassembled WGS sequence"/>
</dbReference>
<reference evidence="3 4" key="1">
    <citation type="submission" date="2014-04" db="EMBL/GenBank/DDBJ databases">
        <authorList>
            <consortium name="DOE Joint Genome Institute"/>
            <person name="Kuo A."/>
            <person name="Kohler A."/>
            <person name="Nagy L.G."/>
            <person name="Floudas D."/>
            <person name="Copeland A."/>
            <person name="Barry K.W."/>
            <person name="Cichocki N."/>
            <person name="Veneault-Fourrey C."/>
            <person name="LaButti K."/>
            <person name="Lindquist E.A."/>
            <person name="Lipzen A."/>
            <person name="Lundell T."/>
            <person name="Morin E."/>
            <person name="Murat C."/>
            <person name="Sun H."/>
            <person name="Tunlid A."/>
            <person name="Henrissat B."/>
            <person name="Grigoriev I.V."/>
            <person name="Hibbett D.S."/>
            <person name="Martin F."/>
            <person name="Nordberg H.P."/>
            <person name="Cantor M.N."/>
            <person name="Hua S.X."/>
        </authorList>
    </citation>
    <scope>NUCLEOTIDE SEQUENCE [LARGE SCALE GENOMIC DNA]</scope>
    <source>
        <strain evidence="3 4">LaAM-08-1</strain>
    </source>
</reference>
<keyword evidence="4" id="KW-1185">Reference proteome</keyword>
<dbReference type="HOGENOM" id="CLU_1061969_0_0_1"/>
<dbReference type="EMBL" id="KN838762">
    <property type="protein sequence ID" value="KIJ95253.1"/>
    <property type="molecule type" value="Genomic_DNA"/>
</dbReference>
<dbReference type="EMBL" id="KN838597">
    <property type="protein sequence ID" value="KIK02077.1"/>
    <property type="molecule type" value="Genomic_DNA"/>
</dbReference>
<proteinExistence type="predicted"/>
<feature type="compositionally biased region" description="Polar residues" evidence="1">
    <location>
        <begin position="12"/>
        <end position="22"/>
    </location>
</feature>
<feature type="compositionally biased region" description="Polar residues" evidence="1">
    <location>
        <begin position="35"/>
        <end position="58"/>
    </location>
</feature>
<feature type="region of interest" description="Disordered" evidence="1">
    <location>
        <begin position="1"/>
        <end position="86"/>
    </location>
</feature>
<evidence type="ECO:0000313" key="2">
    <source>
        <dbReference type="EMBL" id="KIJ95253.1"/>
    </source>
</evidence>
<feature type="region of interest" description="Disordered" evidence="1">
    <location>
        <begin position="116"/>
        <end position="189"/>
    </location>
</feature>
<feature type="compositionally biased region" description="Polar residues" evidence="1">
    <location>
        <begin position="68"/>
        <end position="86"/>
    </location>
</feature>
<dbReference type="OrthoDB" id="1065058at2759"/>
<dbReference type="AlphaFoldDB" id="A0A0C9XWS4"/>
<gene>
    <name evidence="2" type="ORF">K443DRAFT_11498</name>
    <name evidence="3" type="ORF">K443DRAFT_6374</name>
</gene>